<accession>A0A8C6D9A7</accession>
<protein>
    <recommendedName>
        <fullName evidence="3">Interleukin-32</fullName>
    </recommendedName>
</protein>
<dbReference type="Ensembl" id="ENSMMST00000013840.1">
    <property type="protein sequence ID" value="ENSMMSP00000012523.1"/>
    <property type="gene ID" value="ENSMMSG00000009616.1"/>
</dbReference>
<reference evidence="1" key="1">
    <citation type="submission" date="2025-08" db="UniProtKB">
        <authorList>
            <consortium name="Ensembl"/>
        </authorList>
    </citation>
    <scope>IDENTIFICATION</scope>
</reference>
<organism evidence="1 2">
    <name type="scientific">Moschus moschiferus</name>
    <name type="common">Siberian musk deer</name>
    <name type="synonym">Moschus sibiricus</name>
    <dbReference type="NCBI Taxonomy" id="68415"/>
    <lineage>
        <taxon>Eukaryota</taxon>
        <taxon>Metazoa</taxon>
        <taxon>Chordata</taxon>
        <taxon>Craniata</taxon>
        <taxon>Vertebrata</taxon>
        <taxon>Euteleostomi</taxon>
        <taxon>Mammalia</taxon>
        <taxon>Eutheria</taxon>
        <taxon>Laurasiatheria</taxon>
        <taxon>Artiodactyla</taxon>
        <taxon>Ruminantia</taxon>
        <taxon>Pecora</taxon>
        <taxon>Moschidae</taxon>
        <taxon>Moschus</taxon>
    </lineage>
</organism>
<dbReference type="Pfam" id="PF15225">
    <property type="entry name" value="IL32"/>
    <property type="match status" value="1"/>
</dbReference>
<sequence>MCFQRSGNPRRSKCSWKLKAFLSGPGSAAEATLSSESILSLWGALCPLYQSPISILSVMRCSGALGHGTPGSGSGHRGGAPRNLASLKAKMHRVVDDFCDAMRNEPEEAQMQTGLAEMEEKCSNYICEFIDDHIQETLPESLQESSPLLQEARQEIRRRIQRPSVSACLEVQNPEESIWARALRGFLSILQGFLQGCQDVLTWLWQKAVAFLEAICSVVKTVCGVLMDFCSAVGQLFCKTLNQV</sequence>
<evidence type="ECO:0000313" key="2">
    <source>
        <dbReference type="Proteomes" id="UP000694544"/>
    </source>
</evidence>
<keyword evidence="2" id="KW-1185">Reference proteome</keyword>
<dbReference type="GO" id="GO:0006955">
    <property type="term" value="P:immune response"/>
    <property type="evidence" value="ECO:0007669"/>
    <property type="project" value="InterPro"/>
</dbReference>
<dbReference type="PANTHER" id="PTHR48490:SF1">
    <property type="entry name" value="INTERLEUKIN-32"/>
    <property type="match status" value="1"/>
</dbReference>
<name>A0A8C6D9A7_MOSMO</name>
<dbReference type="AlphaFoldDB" id="A0A8C6D9A7"/>
<dbReference type="Proteomes" id="UP000694544">
    <property type="component" value="Unplaced"/>
</dbReference>
<proteinExistence type="predicted"/>
<evidence type="ECO:0000313" key="1">
    <source>
        <dbReference type="Ensembl" id="ENSMMSP00000012523.1"/>
    </source>
</evidence>
<dbReference type="InterPro" id="IPR028067">
    <property type="entry name" value="IL-32"/>
</dbReference>
<reference evidence="1" key="2">
    <citation type="submission" date="2025-09" db="UniProtKB">
        <authorList>
            <consortium name="Ensembl"/>
        </authorList>
    </citation>
    <scope>IDENTIFICATION</scope>
</reference>
<dbReference type="PANTHER" id="PTHR48490">
    <property type="entry name" value="INTERLEUKIN-32"/>
    <property type="match status" value="1"/>
</dbReference>
<dbReference type="GeneTree" id="ENSGT00940000167188"/>
<evidence type="ECO:0008006" key="3">
    <source>
        <dbReference type="Google" id="ProtNLM"/>
    </source>
</evidence>